<feature type="transmembrane region" description="Helical" evidence="2">
    <location>
        <begin position="34"/>
        <end position="52"/>
    </location>
</feature>
<evidence type="ECO:0008006" key="5">
    <source>
        <dbReference type="Google" id="ProtNLM"/>
    </source>
</evidence>
<evidence type="ECO:0000313" key="4">
    <source>
        <dbReference type="Proteomes" id="UP001239083"/>
    </source>
</evidence>
<reference evidence="3 4" key="1">
    <citation type="submission" date="2023-07" db="EMBL/GenBank/DDBJ databases">
        <title>Comparative genomics of wheat-associated soil bacteria to identify genetic determinants of phenazine resistance.</title>
        <authorList>
            <person name="Mouncey N."/>
        </authorList>
    </citation>
    <scope>NUCLEOTIDE SEQUENCE [LARGE SCALE GENOMIC DNA]</scope>
    <source>
        <strain evidence="3 4">V3I3</strain>
    </source>
</reference>
<evidence type="ECO:0000313" key="3">
    <source>
        <dbReference type="EMBL" id="MDQ0893312.1"/>
    </source>
</evidence>
<keyword evidence="2" id="KW-0472">Membrane</keyword>
<gene>
    <name evidence="3" type="ORF">QFZ26_000867</name>
</gene>
<evidence type="ECO:0000256" key="1">
    <source>
        <dbReference type="SAM" id="MobiDB-lite"/>
    </source>
</evidence>
<protein>
    <recommendedName>
        <fullName evidence="5">DUF4232 domain-containing protein</fullName>
    </recommendedName>
</protein>
<comment type="caution">
    <text evidence="3">The sequence shown here is derived from an EMBL/GenBank/DDBJ whole genome shotgun (WGS) entry which is preliminary data.</text>
</comment>
<feature type="region of interest" description="Disordered" evidence="1">
    <location>
        <begin position="57"/>
        <end position="94"/>
    </location>
</feature>
<dbReference type="Proteomes" id="UP001239083">
    <property type="component" value="Unassembled WGS sequence"/>
</dbReference>
<name>A0ABU0R5F1_9MICO</name>
<accession>A0ABU0R5F1</accession>
<feature type="region of interest" description="Disordered" evidence="1">
    <location>
        <begin position="1"/>
        <end position="26"/>
    </location>
</feature>
<dbReference type="EMBL" id="JAUSYY010000001">
    <property type="protein sequence ID" value="MDQ0893312.1"/>
    <property type="molecule type" value="Genomic_DNA"/>
</dbReference>
<feature type="compositionally biased region" description="Polar residues" evidence="1">
    <location>
        <begin position="10"/>
        <end position="26"/>
    </location>
</feature>
<feature type="compositionally biased region" description="Low complexity" evidence="1">
    <location>
        <begin position="62"/>
        <end position="88"/>
    </location>
</feature>
<organism evidence="3 4">
    <name type="scientific">Agromyces ramosus</name>
    <dbReference type="NCBI Taxonomy" id="33879"/>
    <lineage>
        <taxon>Bacteria</taxon>
        <taxon>Bacillati</taxon>
        <taxon>Actinomycetota</taxon>
        <taxon>Actinomycetes</taxon>
        <taxon>Micrococcales</taxon>
        <taxon>Microbacteriaceae</taxon>
        <taxon>Agromyces</taxon>
    </lineage>
</organism>
<sequence length="225" mass="23524">MPGAAASRSYPVSMSTNPTPAGRQSPQVYRRRRLVVLIGLVAVIVAVVLIIVRPGASQGDESGASTSPSPNPATATPDPTTIPTETTAVDGDPCSPEKILVEAVTDKSAYEAAEQPQLSVTITNTGKNVCVLNAGTAQQVFTITSGEELYWTSTDCQLDPIDAEVSLTPGTPISSSVPIVWDRTRSSPETCSGPRETVPAGGASYHLDVSVDGFESATSKQFQLY</sequence>
<evidence type="ECO:0000256" key="2">
    <source>
        <dbReference type="SAM" id="Phobius"/>
    </source>
</evidence>
<keyword evidence="2" id="KW-1133">Transmembrane helix</keyword>
<keyword evidence="2" id="KW-0812">Transmembrane</keyword>
<proteinExistence type="predicted"/>
<keyword evidence="4" id="KW-1185">Reference proteome</keyword>